<reference evidence="1 2" key="1">
    <citation type="submission" date="2014-11" db="EMBL/GenBank/DDBJ databases">
        <title>Comparative genomics of Methylobacterium species.</title>
        <authorList>
            <person name="Chaudhry V."/>
            <person name="Patil P.B."/>
        </authorList>
    </citation>
    <scope>NUCLEOTIDE SEQUENCE [LARGE SCALE GENOMIC DNA]</scope>
    <source>
        <strain evidence="1 2">SE3.6</strain>
    </source>
</reference>
<name>A0ABR5GWM7_9HYPH</name>
<organism evidence="1 2">
    <name type="scientific">Methylobacterium indicum</name>
    <dbReference type="NCBI Taxonomy" id="1775910"/>
    <lineage>
        <taxon>Bacteria</taxon>
        <taxon>Pseudomonadati</taxon>
        <taxon>Pseudomonadota</taxon>
        <taxon>Alphaproteobacteria</taxon>
        <taxon>Hyphomicrobiales</taxon>
        <taxon>Methylobacteriaceae</taxon>
        <taxon>Methylobacterium</taxon>
    </lineage>
</organism>
<accession>A0ABR5GWM7</accession>
<keyword evidence="2" id="KW-1185">Reference proteome</keyword>
<gene>
    <name evidence="1" type="ORF">QR79_25980</name>
</gene>
<dbReference type="Proteomes" id="UP000036471">
    <property type="component" value="Unassembled WGS sequence"/>
</dbReference>
<dbReference type="EMBL" id="JTHG01000295">
    <property type="protein sequence ID" value="KMO14240.1"/>
    <property type="molecule type" value="Genomic_DNA"/>
</dbReference>
<sequence length="117" mass="12157">MTGATAYAADPSPAASPFAAFIVPAGLGDVSRPEALALAGREVVVVPARRRPPAPIHPIQVAAAFVPVAFVPLPVIETEPSPFSRLRLAEEPSRLTLSASPEPAKPRFLTAKFAALP</sequence>
<evidence type="ECO:0000313" key="1">
    <source>
        <dbReference type="EMBL" id="KMO14240.1"/>
    </source>
</evidence>
<proteinExistence type="predicted"/>
<evidence type="ECO:0000313" key="2">
    <source>
        <dbReference type="Proteomes" id="UP000036471"/>
    </source>
</evidence>
<comment type="caution">
    <text evidence="1">The sequence shown here is derived from an EMBL/GenBank/DDBJ whole genome shotgun (WGS) entry which is preliminary data.</text>
</comment>
<protein>
    <submittedName>
        <fullName evidence="1">Uncharacterized protein</fullName>
    </submittedName>
</protein>